<gene>
    <name evidence="9" type="ORF">DFP80_11639</name>
</gene>
<dbReference type="GO" id="GO:0016787">
    <property type="term" value="F:hydrolase activity"/>
    <property type="evidence" value="ECO:0007669"/>
    <property type="project" value="UniProtKB-KW"/>
</dbReference>
<organism evidence="9 10">
    <name type="scientific">Marinomonas rhizomae</name>
    <dbReference type="NCBI Taxonomy" id="491948"/>
    <lineage>
        <taxon>Bacteria</taxon>
        <taxon>Pseudomonadati</taxon>
        <taxon>Pseudomonadota</taxon>
        <taxon>Gammaproteobacteria</taxon>
        <taxon>Oceanospirillales</taxon>
        <taxon>Oceanospirillaceae</taxon>
        <taxon>Marinomonas</taxon>
    </lineage>
</organism>
<evidence type="ECO:0000256" key="2">
    <source>
        <dbReference type="ARBA" id="ARBA00022801"/>
    </source>
</evidence>
<dbReference type="SUPFAM" id="SSF52540">
    <property type="entry name" value="P-loop containing nucleoside triphosphate hydrolases"/>
    <property type="match status" value="1"/>
</dbReference>
<dbReference type="EMBL" id="QNSE01000016">
    <property type="protein sequence ID" value="RBP79016.1"/>
    <property type="molecule type" value="Genomic_DNA"/>
</dbReference>
<keyword evidence="1" id="KW-0547">Nucleotide-binding</keyword>
<keyword evidence="10" id="KW-1185">Reference proteome</keyword>
<dbReference type="OrthoDB" id="9808822at2"/>
<dbReference type="InterPro" id="IPR027417">
    <property type="entry name" value="P-loop_NTPase"/>
</dbReference>
<evidence type="ECO:0000259" key="8">
    <source>
        <dbReference type="Pfam" id="PF07683"/>
    </source>
</evidence>
<evidence type="ECO:0000256" key="3">
    <source>
        <dbReference type="ARBA" id="ARBA00023186"/>
    </source>
</evidence>
<evidence type="ECO:0000313" key="9">
    <source>
        <dbReference type="EMBL" id="RBP79016.1"/>
    </source>
</evidence>
<dbReference type="PANTHER" id="PTHR13748:SF62">
    <property type="entry name" value="COBW DOMAIN-CONTAINING PROTEIN"/>
    <property type="match status" value="1"/>
</dbReference>
<comment type="function">
    <text evidence="5">Zinc chaperone that directly transfers zinc cofactor to target proteins, thereby activating them. Zinc is transferred from the CXCC motif in the GTPase domain to the zinc binding site in target proteins in a process requiring GTP hydrolysis.</text>
</comment>
<dbReference type="InterPro" id="IPR003495">
    <property type="entry name" value="CobW/HypB/UreG_nucleotide-bd"/>
</dbReference>
<dbReference type="Proteomes" id="UP000252792">
    <property type="component" value="Unassembled WGS sequence"/>
</dbReference>
<evidence type="ECO:0000259" key="7">
    <source>
        <dbReference type="Pfam" id="PF02492"/>
    </source>
</evidence>
<dbReference type="Gene3D" id="3.30.1220.10">
    <property type="entry name" value="CobW-like, C-terminal domain"/>
    <property type="match status" value="1"/>
</dbReference>
<dbReference type="GO" id="GO:0005737">
    <property type="term" value="C:cytoplasm"/>
    <property type="evidence" value="ECO:0007669"/>
    <property type="project" value="TreeGrafter"/>
</dbReference>
<comment type="catalytic activity">
    <reaction evidence="6">
        <text>GTP + H2O = GDP + phosphate + H(+)</text>
        <dbReference type="Rhea" id="RHEA:19669"/>
        <dbReference type="ChEBI" id="CHEBI:15377"/>
        <dbReference type="ChEBI" id="CHEBI:15378"/>
        <dbReference type="ChEBI" id="CHEBI:37565"/>
        <dbReference type="ChEBI" id="CHEBI:43474"/>
        <dbReference type="ChEBI" id="CHEBI:58189"/>
    </reaction>
    <physiologicalReaction direction="left-to-right" evidence="6">
        <dbReference type="Rhea" id="RHEA:19670"/>
    </physiologicalReaction>
</comment>
<keyword evidence="3" id="KW-0143">Chaperone</keyword>
<keyword evidence="2" id="KW-0378">Hydrolase</keyword>
<dbReference type="Pfam" id="PF02492">
    <property type="entry name" value="cobW"/>
    <property type="match status" value="1"/>
</dbReference>
<dbReference type="GO" id="GO:0000166">
    <property type="term" value="F:nucleotide binding"/>
    <property type="evidence" value="ECO:0007669"/>
    <property type="project" value="UniProtKB-KW"/>
</dbReference>
<evidence type="ECO:0000256" key="5">
    <source>
        <dbReference type="ARBA" id="ARBA00045658"/>
    </source>
</evidence>
<name>A0A366IW40_9GAMM</name>
<dbReference type="CDD" id="cd03112">
    <property type="entry name" value="CobW-like"/>
    <property type="match status" value="1"/>
</dbReference>
<evidence type="ECO:0000256" key="4">
    <source>
        <dbReference type="ARBA" id="ARBA00034320"/>
    </source>
</evidence>
<dbReference type="Pfam" id="PF07683">
    <property type="entry name" value="CobW_C"/>
    <property type="match status" value="1"/>
</dbReference>
<dbReference type="PANTHER" id="PTHR13748">
    <property type="entry name" value="COBW-RELATED"/>
    <property type="match status" value="1"/>
</dbReference>
<accession>A0A366IW40</accession>
<protein>
    <submittedName>
        <fullName evidence="9">G3E family GTPase</fullName>
    </submittedName>
</protein>
<dbReference type="InterPro" id="IPR036627">
    <property type="entry name" value="CobW-likC_sf"/>
</dbReference>
<evidence type="ECO:0000256" key="6">
    <source>
        <dbReference type="ARBA" id="ARBA00049117"/>
    </source>
</evidence>
<comment type="caution">
    <text evidence="9">The sequence shown here is derived from an EMBL/GenBank/DDBJ whole genome shotgun (WGS) entry which is preliminary data.</text>
</comment>
<dbReference type="AlphaFoldDB" id="A0A366IW40"/>
<feature type="domain" description="CobW/HypB/UreG nucleotide-binding" evidence="7">
    <location>
        <begin position="9"/>
        <end position="184"/>
    </location>
</feature>
<feature type="domain" description="CobW C-terminal" evidence="8">
    <location>
        <begin position="239"/>
        <end position="322"/>
    </location>
</feature>
<reference evidence="9 10" key="1">
    <citation type="submission" date="2018-06" db="EMBL/GenBank/DDBJ databases">
        <title>Genomic Encyclopedia of Type Strains, Phase III (KMG-III): the genomes of soil and plant-associated and newly described type strains.</title>
        <authorList>
            <person name="Whitman W."/>
        </authorList>
    </citation>
    <scope>NUCLEOTIDE SEQUENCE [LARGE SCALE GENOMIC DNA]</scope>
    <source>
        <strain evidence="9 10">CECT 7377</strain>
    </source>
</reference>
<sequence length="327" mass="36380">MTTSDVRIPVHILTGFLGSGKTTLLREYLQHDDTSQTALIINEVGDIGIDHHLTQHLDGGTVLLENGCLCCQVREDLKQTLLNLLSNDINHSLRQIIIETTGLANPSPILSTLFHDNELASKVRKGKIIATIDTLESVKNVEDITEWSNQVSSADTLIFTKADESSEENCSLLKEKCRTINPFADHFIKATSENTLRLALNTPLNSMLFLPFSTKGTGKPALKQTSHSEIHTQAILVGSVNWQRFSIWLSMLLYRYNDQILRVKGLLLDANTGNYVLLNAVRKVLAPLEILDKESLSSAKLGLVFITRDIDPEDITRSFNAFEISLN</sequence>
<dbReference type="InterPro" id="IPR011629">
    <property type="entry name" value="CobW-like_C"/>
</dbReference>
<dbReference type="Gene3D" id="3.40.50.300">
    <property type="entry name" value="P-loop containing nucleotide triphosphate hydrolases"/>
    <property type="match status" value="1"/>
</dbReference>
<evidence type="ECO:0000256" key="1">
    <source>
        <dbReference type="ARBA" id="ARBA00022741"/>
    </source>
</evidence>
<evidence type="ECO:0000313" key="10">
    <source>
        <dbReference type="Proteomes" id="UP000252792"/>
    </source>
</evidence>
<dbReference type="RefSeq" id="WP_113918232.1">
    <property type="nucleotide sequence ID" value="NZ_QNSE01000016.1"/>
</dbReference>
<comment type="similarity">
    <text evidence="4">Belongs to the SIMIBI class G3E GTPase family. ZNG1 subfamily.</text>
</comment>
<dbReference type="InterPro" id="IPR051316">
    <property type="entry name" value="Zinc-reg_GTPase_activator"/>
</dbReference>
<proteinExistence type="inferred from homology"/>
<dbReference type="SUPFAM" id="SSF90002">
    <property type="entry name" value="Hypothetical protein YjiA, C-terminal domain"/>
    <property type="match status" value="1"/>
</dbReference>